<feature type="region of interest" description="Disordered" evidence="1">
    <location>
        <begin position="1"/>
        <end position="23"/>
    </location>
</feature>
<accession>A0AA40R8D7</accession>
<comment type="caution">
    <text evidence="2">The sequence shown here is derived from an EMBL/GenBank/DDBJ whole genome shotgun (WGS) entry which is preliminary data.</text>
</comment>
<dbReference type="SUPFAM" id="SSF56349">
    <property type="entry name" value="DNA breaking-rejoining enzymes"/>
    <property type="match status" value="1"/>
</dbReference>
<name>A0AA40R8D7_9BURK</name>
<evidence type="ECO:0000313" key="2">
    <source>
        <dbReference type="EMBL" id="KWZ58302.1"/>
    </source>
</evidence>
<gene>
    <name evidence="2" type="ORF">WK57_17365</name>
</gene>
<evidence type="ECO:0000256" key="1">
    <source>
        <dbReference type="SAM" id="MobiDB-lite"/>
    </source>
</evidence>
<dbReference type="AlphaFoldDB" id="A0AA40R8D7"/>
<sequence>MAACESPRRTPRRAWRSPGCRQADDDTPANWLLEVIGKGKKQRFVPVSDECVDALRAHWGDRGEAFDAVAADGASGLPLIAPLVVPPTPRAREKFGGWPAPATTP</sequence>
<protein>
    <submittedName>
        <fullName evidence="2">Uncharacterized protein</fullName>
    </submittedName>
</protein>
<dbReference type="InterPro" id="IPR011010">
    <property type="entry name" value="DNA_brk_join_enz"/>
</dbReference>
<dbReference type="Proteomes" id="UP000070119">
    <property type="component" value="Unassembled WGS sequence"/>
</dbReference>
<organism evidence="2 3">
    <name type="scientific">Burkholderia ubonensis</name>
    <dbReference type="NCBI Taxonomy" id="101571"/>
    <lineage>
        <taxon>Bacteria</taxon>
        <taxon>Pseudomonadati</taxon>
        <taxon>Pseudomonadota</taxon>
        <taxon>Betaproteobacteria</taxon>
        <taxon>Burkholderiales</taxon>
        <taxon>Burkholderiaceae</taxon>
        <taxon>Burkholderia</taxon>
        <taxon>Burkholderia cepacia complex</taxon>
    </lineage>
</organism>
<dbReference type="EMBL" id="LNJU01000003">
    <property type="protein sequence ID" value="KWZ58302.1"/>
    <property type="molecule type" value="Genomic_DNA"/>
</dbReference>
<evidence type="ECO:0000313" key="3">
    <source>
        <dbReference type="Proteomes" id="UP000070119"/>
    </source>
</evidence>
<reference evidence="2 3" key="1">
    <citation type="submission" date="2015-11" db="EMBL/GenBank/DDBJ databases">
        <authorList>
            <person name="Sahl J."/>
            <person name="Wagner D."/>
            <person name="Keim P."/>
        </authorList>
    </citation>
    <scope>NUCLEOTIDE SEQUENCE [LARGE SCALE GENOMIC DNA]</scope>
    <source>
        <strain evidence="2 3">MSMB1157</strain>
    </source>
</reference>
<proteinExistence type="predicted"/>
<dbReference type="GO" id="GO:0003677">
    <property type="term" value="F:DNA binding"/>
    <property type="evidence" value="ECO:0007669"/>
    <property type="project" value="InterPro"/>
</dbReference>